<keyword evidence="9 12" id="KW-0030">Aminoacyl-tRNA synthetase</keyword>
<dbReference type="PANTHER" id="PTHR43097:SF5">
    <property type="entry name" value="GLUTAMATE--TRNA LIGASE"/>
    <property type="match status" value="1"/>
</dbReference>
<dbReference type="GO" id="GO:0004818">
    <property type="term" value="F:glutamate-tRNA ligase activity"/>
    <property type="evidence" value="ECO:0007669"/>
    <property type="project" value="UniProtKB-EC"/>
</dbReference>
<evidence type="ECO:0000259" key="13">
    <source>
        <dbReference type="Pfam" id="PF00749"/>
    </source>
</evidence>
<dbReference type="InterPro" id="IPR050132">
    <property type="entry name" value="Gln/Glu-tRNA_Ligase"/>
</dbReference>
<organism evidence="16 17">
    <name type="scientific">Ditylenchus destructor</name>
    <dbReference type="NCBI Taxonomy" id="166010"/>
    <lineage>
        <taxon>Eukaryota</taxon>
        <taxon>Metazoa</taxon>
        <taxon>Ecdysozoa</taxon>
        <taxon>Nematoda</taxon>
        <taxon>Chromadorea</taxon>
        <taxon>Rhabditida</taxon>
        <taxon>Tylenchina</taxon>
        <taxon>Tylenchomorpha</taxon>
        <taxon>Sphaerularioidea</taxon>
        <taxon>Anguinidae</taxon>
        <taxon>Anguininae</taxon>
        <taxon>Ditylenchus</taxon>
    </lineage>
</organism>
<dbReference type="FunFam" id="3.40.50.620:FF:000070">
    <property type="entry name" value="Bifunctional glutamate/proline--tRNA ligase"/>
    <property type="match status" value="1"/>
</dbReference>
<evidence type="ECO:0000256" key="5">
    <source>
        <dbReference type="ARBA" id="ARBA00022598"/>
    </source>
</evidence>
<proteinExistence type="inferred from homology"/>
<dbReference type="EMBL" id="JAKKPZ010000001">
    <property type="protein sequence ID" value="KAI1729379.1"/>
    <property type="molecule type" value="Genomic_DNA"/>
</dbReference>
<evidence type="ECO:0000259" key="14">
    <source>
        <dbReference type="Pfam" id="PF03950"/>
    </source>
</evidence>
<dbReference type="InterPro" id="IPR020056">
    <property type="entry name" value="Rbsml_bL25/Gln-tRNA_synth_N"/>
</dbReference>
<dbReference type="GO" id="GO:0017102">
    <property type="term" value="C:methionyl glutamyl tRNA synthetase complex"/>
    <property type="evidence" value="ECO:0007669"/>
    <property type="project" value="TreeGrafter"/>
</dbReference>
<evidence type="ECO:0000256" key="10">
    <source>
        <dbReference type="ARBA" id="ARBA00030865"/>
    </source>
</evidence>
<evidence type="ECO:0000256" key="7">
    <source>
        <dbReference type="ARBA" id="ARBA00022840"/>
    </source>
</evidence>
<keyword evidence="4" id="KW-0963">Cytoplasm</keyword>
<feature type="domain" description="Glutamyl/glutaminyl-tRNA synthetase class Ib anti-codon binding" evidence="14">
    <location>
        <begin position="371"/>
        <end position="450"/>
    </location>
</feature>
<accession>A0AAD4R886</accession>
<protein>
    <recommendedName>
        <fullName evidence="3">glutamate--tRNA ligase</fullName>
        <ecNumber evidence="3">6.1.1.17</ecNumber>
    </recommendedName>
    <alternativeName>
        <fullName evidence="10">Glutamyl-tRNA synthetase</fullName>
    </alternativeName>
</protein>
<dbReference type="Pfam" id="PF00749">
    <property type="entry name" value="tRNA-synt_1c"/>
    <property type="match status" value="1"/>
</dbReference>
<dbReference type="GO" id="GO:0005829">
    <property type="term" value="C:cytosol"/>
    <property type="evidence" value="ECO:0007669"/>
    <property type="project" value="TreeGrafter"/>
</dbReference>
<evidence type="ECO:0000256" key="3">
    <source>
        <dbReference type="ARBA" id="ARBA00012835"/>
    </source>
</evidence>
<keyword evidence="5 12" id="KW-0436">Ligase</keyword>
<dbReference type="GO" id="GO:0006424">
    <property type="term" value="P:glutamyl-tRNA aminoacylation"/>
    <property type="evidence" value="ECO:0007669"/>
    <property type="project" value="InterPro"/>
</dbReference>
<dbReference type="InterPro" id="IPR014729">
    <property type="entry name" value="Rossmann-like_a/b/a_fold"/>
</dbReference>
<sequence>MIDRLTKPTRLIHIMLKKQAFATQASKKKLSEVGKYMELPYAEHGKVVVRFPPEASGYLHVGHAKAALLNQYYQKYYDGKLILRIDDTNPAKENVHFEQVIKEDLTLLQIEPDKYTHSSDYFDLMLELCEKLLRDGRAFVDDINTDTMSRERNDGIDSRNRNNSPTTNLNLWNEMISGTSKGQECCVRIKIDMKHRNSVMRDPIIYRSKIEEHARTGNKYKVYPTYDFACPIIDSIEGVTHALRSLEYKDWRDQYYFICDTLGLRKPHVWEFSRLNMSNTVMSKRKLSLLVEKGFVDGWDDPRMPTVRGVFRRGMRVEGLRRFIMEQGGSRAIATLQWEKLWRFNKKVIDPLAPRYTALECSTTNTNDGKLVPVKIRQNFPEETRTIKLNDKNPDPHSRELWFGQNLVIEQIDAGQIKEGDTLTLMNWGNLKIVEINKHDNRVLEIIADLDLENKEFKRTMKVTWLCDSSSASNIPVKTLHYDHIITKEILTKDDNWLDFVNRNSVVSKNLIGEVALSKVKKGEIIQLLRKGNFICDQAMSPKSPLILIEIPSG</sequence>
<dbReference type="GO" id="GO:0017101">
    <property type="term" value="C:aminoacyl-tRNA synthetase multienzyme complex"/>
    <property type="evidence" value="ECO:0007669"/>
    <property type="project" value="UniProtKB-ARBA"/>
</dbReference>
<name>A0AAD4R886_9BILA</name>
<dbReference type="PROSITE" id="PS00178">
    <property type="entry name" value="AA_TRNA_LIGASE_I"/>
    <property type="match status" value="1"/>
</dbReference>
<evidence type="ECO:0000256" key="4">
    <source>
        <dbReference type="ARBA" id="ARBA00022490"/>
    </source>
</evidence>
<comment type="subcellular location">
    <subcellularLocation>
        <location evidence="1">Cytoplasm</location>
    </subcellularLocation>
</comment>
<keyword evidence="6 12" id="KW-0547">Nucleotide-binding</keyword>
<dbReference type="InterPro" id="IPR001412">
    <property type="entry name" value="aa-tRNA-synth_I_CS"/>
</dbReference>
<keyword evidence="8 12" id="KW-0648">Protein biosynthesis</keyword>
<evidence type="ECO:0000256" key="11">
    <source>
        <dbReference type="ARBA" id="ARBA00048351"/>
    </source>
</evidence>
<dbReference type="Gene3D" id="2.40.240.10">
    <property type="entry name" value="Ribosomal Protein L25, Chain P"/>
    <property type="match status" value="1"/>
</dbReference>
<gene>
    <name evidence="16" type="ORF">DdX_01619</name>
</gene>
<dbReference type="InterPro" id="IPR049437">
    <property type="entry name" value="tRNA-synt_1c_C2"/>
</dbReference>
<dbReference type="InterPro" id="IPR020059">
    <property type="entry name" value="Glu/Gln-tRNA-synth_Ib_codon-bd"/>
</dbReference>
<dbReference type="AlphaFoldDB" id="A0AAD4R886"/>
<dbReference type="InterPro" id="IPR011035">
    <property type="entry name" value="Ribosomal_bL25/Gln-tRNA_synth"/>
</dbReference>
<dbReference type="SUPFAM" id="SSF52374">
    <property type="entry name" value="Nucleotidylyl transferase"/>
    <property type="match status" value="1"/>
</dbReference>
<dbReference type="Proteomes" id="UP001201812">
    <property type="component" value="Unassembled WGS sequence"/>
</dbReference>
<dbReference type="InterPro" id="IPR004526">
    <property type="entry name" value="Glu-tRNA-synth_arc/euk"/>
</dbReference>
<dbReference type="Pfam" id="PF20974">
    <property type="entry name" value="tRNA-synt_1c_C2"/>
    <property type="match status" value="1"/>
</dbReference>
<dbReference type="Gene3D" id="3.40.50.620">
    <property type="entry name" value="HUPs"/>
    <property type="match status" value="1"/>
</dbReference>
<comment type="caution">
    <text evidence="16">The sequence shown here is derived from an EMBL/GenBank/DDBJ whole genome shotgun (WGS) entry which is preliminary data.</text>
</comment>
<dbReference type="Pfam" id="PF03950">
    <property type="entry name" value="tRNA-synt_1c_C"/>
    <property type="match status" value="1"/>
</dbReference>
<keyword evidence="7 12" id="KW-0067">ATP-binding</keyword>
<dbReference type="EC" id="6.1.1.17" evidence="3"/>
<dbReference type="NCBIfam" id="TIGR00463">
    <property type="entry name" value="gltX_arch"/>
    <property type="match status" value="1"/>
</dbReference>
<evidence type="ECO:0000259" key="15">
    <source>
        <dbReference type="Pfam" id="PF20974"/>
    </source>
</evidence>
<evidence type="ECO:0000256" key="6">
    <source>
        <dbReference type="ARBA" id="ARBA00022741"/>
    </source>
</evidence>
<dbReference type="InterPro" id="IPR020058">
    <property type="entry name" value="Glu/Gln-tRNA-synth_Ib_cat-dom"/>
</dbReference>
<dbReference type="PANTHER" id="PTHR43097">
    <property type="entry name" value="GLUTAMINE-TRNA LIGASE"/>
    <property type="match status" value="1"/>
</dbReference>
<evidence type="ECO:0000256" key="2">
    <source>
        <dbReference type="ARBA" id="ARBA00008927"/>
    </source>
</evidence>
<comment type="similarity">
    <text evidence="2">Belongs to the class-I aminoacyl-tRNA synthetase family. Glutamate--tRNA ligase type 2 subfamily.</text>
</comment>
<evidence type="ECO:0000313" key="16">
    <source>
        <dbReference type="EMBL" id="KAI1729379.1"/>
    </source>
</evidence>
<feature type="domain" description="Glutamyl/glutaminyl-tRNA synthetase class Ib catalytic" evidence="13">
    <location>
        <begin position="46"/>
        <end position="350"/>
    </location>
</feature>
<keyword evidence="17" id="KW-1185">Reference proteome</keyword>
<comment type="catalytic activity">
    <reaction evidence="11">
        <text>tRNA(Glu) + L-glutamate + ATP = L-glutamyl-tRNA(Glu) + AMP + diphosphate</text>
        <dbReference type="Rhea" id="RHEA:23540"/>
        <dbReference type="Rhea" id="RHEA-COMP:9663"/>
        <dbReference type="Rhea" id="RHEA-COMP:9680"/>
        <dbReference type="ChEBI" id="CHEBI:29985"/>
        <dbReference type="ChEBI" id="CHEBI:30616"/>
        <dbReference type="ChEBI" id="CHEBI:33019"/>
        <dbReference type="ChEBI" id="CHEBI:78442"/>
        <dbReference type="ChEBI" id="CHEBI:78520"/>
        <dbReference type="ChEBI" id="CHEBI:456215"/>
        <dbReference type="EC" id="6.1.1.17"/>
    </reaction>
</comment>
<dbReference type="GO" id="GO:0005524">
    <property type="term" value="F:ATP binding"/>
    <property type="evidence" value="ECO:0007669"/>
    <property type="project" value="UniProtKB-KW"/>
</dbReference>
<dbReference type="InterPro" id="IPR000924">
    <property type="entry name" value="Glu/Gln-tRNA-synth"/>
</dbReference>
<feature type="domain" description="tRNA synthetases class I (E and Q) anti-codon binding" evidence="15">
    <location>
        <begin position="463"/>
        <end position="537"/>
    </location>
</feature>
<evidence type="ECO:0000256" key="1">
    <source>
        <dbReference type="ARBA" id="ARBA00004496"/>
    </source>
</evidence>
<evidence type="ECO:0000256" key="9">
    <source>
        <dbReference type="ARBA" id="ARBA00023146"/>
    </source>
</evidence>
<dbReference type="SUPFAM" id="SSF50715">
    <property type="entry name" value="Ribosomal protein L25-like"/>
    <property type="match status" value="1"/>
</dbReference>
<reference evidence="16" key="1">
    <citation type="submission" date="2022-01" db="EMBL/GenBank/DDBJ databases">
        <title>Genome Sequence Resource for Two Populations of Ditylenchus destructor, the Migratory Endoparasitic Phytonematode.</title>
        <authorList>
            <person name="Zhang H."/>
            <person name="Lin R."/>
            <person name="Xie B."/>
        </authorList>
    </citation>
    <scope>NUCLEOTIDE SEQUENCE</scope>
    <source>
        <strain evidence="16">BazhouSP</strain>
    </source>
</reference>
<dbReference type="PRINTS" id="PR00987">
    <property type="entry name" value="TRNASYNTHGLU"/>
</dbReference>
<evidence type="ECO:0000313" key="17">
    <source>
        <dbReference type="Proteomes" id="UP001201812"/>
    </source>
</evidence>
<evidence type="ECO:0000256" key="8">
    <source>
        <dbReference type="ARBA" id="ARBA00022917"/>
    </source>
</evidence>
<evidence type="ECO:0000256" key="12">
    <source>
        <dbReference type="RuleBase" id="RU363037"/>
    </source>
</evidence>